<organism evidence="1 2">
    <name type="scientific">Dactylosporangium maewongense</name>
    <dbReference type="NCBI Taxonomy" id="634393"/>
    <lineage>
        <taxon>Bacteria</taxon>
        <taxon>Bacillati</taxon>
        <taxon>Actinomycetota</taxon>
        <taxon>Actinomycetes</taxon>
        <taxon>Micromonosporales</taxon>
        <taxon>Micromonosporaceae</taxon>
        <taxon>Dactylosporangium</taxon>
    </lineage>
</organism>
<reference evidence="1 2" key="1">
    <citation type="journal article" date="2019" name="Int. J. Syst. Evol. Microbiol.">
        <title>The Global Catalogue of Microorganisms (GCM) 10K type strain sequencing project: providing services to taxonomists for standard genome sequencing and annotation.</title>
        <authorList>
            <consortium name="The Broad Institute Genomics Platform"/>
            <consortium name="The Broad Institute Genome Sequencing Center for Infectious Disease"/>
            <person name="Wu L."/>
            <person name="Ma J."/>
        </authorList>
    </citation>
    <scope>NUCLEOTIDE SEQUENCE [LARGE SCALE GENOMIC DNA]</scope>
    <source>
        <strain evidence="1 2">JCM 15933</strain>
    </source>
</reference>
<name>A0ABN2BEA6_9ACTN</name>
<dbReference type="Proteomes" id="UP001501470">
    <property type="component" value="Unassembled WGS sequence"/>
</dbReference>
<keyword evidence="2" id="KW-1185">Reference proteome</keyword>
<protein>
    <submittedName>
        <fullName evidence="1">Uncharacterized protein</fullName>
    </submittedName>
</protein>
<gene>
    <name evidence="1" type="ORF">GCM10009827_067610</name>
</gene>
<evidence type="ECO:0000313" key="2">
    <source>
        <dbReference type="Proteomes" id="UP001501470"/>
    </source>
</evidence>
<dbReference type="RefSeq" id="WP_344506377.1">
    <property type="nucleotide sequence ID" value="NZ_BAAAQD010000015.1"/>
</dbReference>
<proteinExistence type="predicted"/>
<evidence type="ECO:0000313" key="1">
    <source>
        <dbReference type="EMBL" id="GAA1538885.1"/>
    </source>
</evidence>
<sequence length="62" mass="6480">MTYRMALNGSGRDVVRCPVVRDPLGAPHSAAAVDDLFDPAATADLLKFGSTSGRPPAARSPR</sequence>
<accession>A0ABN2BEA6</accession>
<dbReference type="EMBL" id="BAAAQD010000015">
    <property type="protein sequence ID" value="GAA1538885.1"/>
    <property type="molecule type" value="Genomic_DNA"/>
</dbReference>
<comment type="caution">
    <text evidence="1">The sequence shown here is derived from an EMBL/GenBank/DDBJ whole genome shotgun (WGS) entry which is preliminary data.</text>
</comment>